<evidence type="ECO:0000256" key="2">
    <source>
        <dbReference type="ARBA" id="ARBA00010500"/>
    </source>
</evidence>
<dbReference type="OrthoDB" id="10251073at2759"/>
<evidence type="ECO:0000256" key="3">
    <source>
        <dbReference type="ARBA" id="ARBA00021602"/>
    </source>
</evidence>
<gene>
    <name evidence="10" type="ORF">ABL78_5657</name>
</gene>
<keyword evidence="5" id="KW-0970">Cilium biogenesis/degradation</keyword>
<keyword evidence="11" id="KW-1185">Reference proteome</keyword>
<dbReference type="Proteomes" id="UP000038009">
    <property type="component" value="Unassembled WGS sequence"/>
</dbReference>
<accession>A0A0N1HWJ8</accession>
<dbReference type="EMBL" id="LJSK01000197">
    <property type="protein sequence ID" value="KPI85290.1"/>
    <property type="molecule type" value="Genomic_DNA"/>
</dbReference>
<evidence type="ECO:0000256" key="9">
    <source>
        <dbReference type="SAM" id="MobiDB-lite"/>
    </source>
</evidence>
<evidence type="ECO:0000256" key="8">
    <source>
        <dbReference type="ARBA" id="ARBA00023273"/>
    </source>
</evidence>
<evidence type="ECO:0000256" key="1">
    <source>
        <dbReference type="ARBA" id="ARBA00004430"/>
    </source>
</evidence>
<dbReference type="VEuPathDB" id="TriTrypDB:Lsey_0197_0100"/>
<dbReference type="InterPro" id="IPR021897">
    <property type="entry name" value="FAP206"/>
</dbReference>
<proteinExistence type="inferred from homology"/>
<evidence type="ECO:0000256" key="4">
    <source>
        <dbReference type="ARBA" id="ARBA00022490"/>
    </source>
</evidence>
<reference evidence="10 11" key="1">
    <citation type="journal article" date="2015" name="PLoS Pathog.">
        <title>Leptomonas seymouri: Adaptations to the Dixenous Life Cycle Analyzed by Genome Sequencing, Transcriptome Profiling and Co-infection with Leishmania donovani.</title>
        <authorList>
            <person name="Kraeva N."/>
            <person name="Butenko A."/>
            <person name="Hlavacova J."/>
            <person name="Kostygov A."/>
            <person name="Myskova J."/>
            <person name="Grybchuk D."/>
            <person name="Lestinova T."/>
            <person name="Votypka J."/>
            <person name="Volf P."/>
            <person name="Opperdoes F."/>
            <person name="Flegontov P."/>
            <person name="Lukes J."/>
            <person name="Yurchenko V."/>
        </authorList>
    </citation>
    <scope>NUCLEOTIDE SEQUENCE [LARGE SCALE GENOMIC DNA]</scope>
    <source>
        <strain evidence="10 11">ATCC 30220</strain>
    </source>
</reference>
<dbReference type="GO" id="GO:0005930">
    <property type="term" value="C:axoneme"/>
    <property type="evidence" value="ECO:0007669"/>
    <property type="project" value="UniProtKB-SubCell"/>
</dbReference>
<feature type="region of interest" description="Disordered" evidence="9">
    <location>
        <begin position="675"/>
        <end position="704"/>
    </location>
</feature>
<keyword evidence="6" id="KW-0969">Cilium</keyword>
<evidence type="ECO:0000256" key="5">
    <source>
        <dbReference type="ARBA" id="ARBA00022794"/>
    </source>
</evidence>
<dbReference type="PANTHER" id="PTHR21442">
    <property type="entry name" value="CILIA- AND FLAGELLA-ASSOCIATED PROTEIN 206"/>
    <property type="match status" value="1"/>
</dbReference>
<name>A0A0N1HWJ8_LEPSE</name>
<dbReference type="GO" id="GO:0003356">
    <property type="term" value="P:regulation of cilium beat frequency"/>
    <property type="evidence" value="ECO:0007669"/>
    <property type="project" value="TreeGrafter"/>
</dbReference>
<evidence type="ECO:0000313" key="10">
    <source>
        <dbReference type="EMBL" id="KPI85290.1"/>
    </source>
</evidence>
<comment type="subcellular location">
    <subcellularLocation>
        <location evidence="1">Cytoplasm</location>
        <location evidence="1">Cytoskeleton</location>
        <location evidence="1">Cilium axoneme</location>
    </subcellularLocation>
</comment>
<sequence>MDVVPIVAQETASRYHQKTGERAMNSAVTADLTALLTRLWLLNNKEGLDEVGDVASTVPAIEQQVEDMVDYLLHRCHPPSLSTLALQVRCDNLRTSRVEQARQAAVRKEAIAVQLEEALLSMEAGLVTVEQVWAALTVSLIHHYGSVSSLLHSSNVSAATAHAGVQASSTNDPAYGESISAVSAALPRAQVAAFLRQDRVERAGQLRQLRRIAWGLRLYQKETGRSAGTDMVPLAATVDPPLASLEKKCGDALTDLMSRIRLTRALLTSPTCALTKEAVSILREEYHHLLLTLHVLKCVQCGLQQLRSCVSGRVLETYQTTLSELRELLAPNGRSSAAATATRGSSTAGGAPGATGSAGGAAPSEAASKKVIFPKFMELADAYELGMKCAEEYNHYVSLLHTVSESLEGYTSTLPTHAAEDAFAREKANEEAAAAAAAAHPPTTTPAALAAEVNAILDSATTRQRLPADVHVRYCAEPPLHTSDAAVAQLYPQSLCAMRGYCPVQYLEGRPASGLLLPGQVAQHPPAEPSSASAAVGDVLLGCIEVSGGSGKTALRRPLHFLFADAAAMRAFASDPWRYVHGCLRVFHPEEPSVSLVMGLSEELPRELYLEGARTIEKLSSAESKTQASLGKADCGTQTGQRDPYINHHYFWNEWDLRRHALKLANLMQMRTHSSQTAASHARRDATTQVNPLTDSETQTLQDAATQPARVVQYLKGLRGTETSAVEQVQHVVEY</sequence>
<keyword evidence="8" id="KW-0966">Cell projection</keyword>
<dbReference type="AlphaFoldDB" id="A0A0N1HWJ8"/>
<keyword evidence="7" id="KW-0206">Cytoskeleton</keyword>
<dbReference type="OMA" id="YLLHRCH"/>
<evidence type="ECO:0000256" key="7">
    <source>
        <dbReference type="ARBA" id="ARBA00023212"/>
    </source>
</evidence>
<comment type="similarity">
    <text evidence="2">Belongs to the CFAP206 family.</text>
</comment>
<dbReference type="PANTHER" id="PTHR21442:SF0">
    <property type="entry name" value="CILIA- AND FLAGELLA-ASSOCIATED PROTEIN 206"/>
    <property type="match status" value="1"/>
</dbReference>
<evidence type="ECO:0000256" key="6">
    <source>
        <dbReference type="ARBA" id="ARBA00023069"/>
    </source>
</evidence>
<feature type="compositionally biased region" description="Low complexity" evidence="9">
    <location>
        <begin position="334"/>
        <end position="349"/>
    </location>
</feature>
<feature type="compositionally biased region" description="Polar residues" evidence="9">
    <location>
        <begin position="687"/>
        <end position="704"/>
    </location>
</feature>
<dbReference type="GO" id="GO:0036064">
    <property type="term" value="C:ciliary basal body"/>
    <property type="evidence" value="ECO:0007669"/>
    <property type="project" value="TreeGrafter"/>
</dbReference>
<dbReference type="GO" id="GO:0030030">
    <property type="term" value="P:cell projection organization"/>
    <property type="evidence" value="ECO:0007669"/>
    <property type="project" value="UniProtKB-KW"/>
</dbReference>
<organism evidence="10 11">
    <name type="scientific">Leptomonas seymouri</name>
    <dbReference type="NCBI Taxonomy" id="5684"/>
    <lineage>
        <taxon>Eukaryota</taxon>
        <taxon>Discoba</taxon>
        <taxon>Euglenozoa</taxon>
        <taxon>Kinetoplastea</taxon>
        <taxon>Metakinetoplastina</taxon>
        <taxon>Trypanosomatida</taxon>
        <taxon>Trypanosomatidae</taxon>
        <taxon>Leishmaniinae</taxon>
        <taxon>Leptomonas</taxon>
    </lineage>
</organism>
<evidence type="ECO:0000313" key="11">
    <source>
        <dbReference type="Proteomes" id="UP000038009"/>
    </source>
</evidence>
<comment type="caution">
    <text evidence="10">The sequence shown here is derived from an EMBL/GenBank/DDBJ whole genome shotgun (WGS) entry which is preliminary data.</text>
</comment>
<feature type="compositionally biased region" description="Gly residues" evidence="9">
    <location>
        <begin position="350"/>
        <end position="359"/>
    </location>
</feature>
<feature type="region of interest" description="Disordered" evidence="9">
    <location>
        <begin position="334"/>
        <end position="361"/>
    </location>
</feature>
<protein>
    <recommendedName>
        <fullName evidence="3">Cilia- and flagella-associated protein 206</fullName>
    </recommendedName>
</protein>
<keyword evidence="4" id="KW-0963">Cytoplasm</keyword>